<dbReference type="AlphaFoldDB" id="A0A0P0UYE7"/>
<organism evidence="1 2">
    <name type="scientific">Oryza sativa subsp. japonica</name>
    <name type="common">Rice</name>
    <dbReference type="NCBI Taxonomy" id="39947"/>
    <lineage>
        <taxon>Eukaryota</taxon>
        <taxon>Viridiplantae</taxon>
        <taxon>Streptophyta</taxon>
        <taxon>Embryophyta</taxon>
        <taxon>Tracheophyta</taxon>
        <taxon>Spermatophyta</taxon>
        <taxon>Magnoliopsida</taxon>
        <taxon>Liliopsida</taxon>
        <taxon>Poales</taxon>
        <taxon>Poaceae</taxon>
        <taxon>BOP clade</taxon>
        <taxon>Oryzoideae</taxon>
        <taxon>Oryzeae</taxon>
        <taxon>Oryzinae</taxon>
        <taxon>Oryza</taxon>
        <taxon>Oryza sativa</taxon>
    </lineage>
</organism>
<accession>A0A0P0UYE7</accession>
<evidence type="ECO:0000313" key="1">
    <source>
        <dbReference type="EMBL" id="BAS70202.1"/>
    </source>
</evidence>
<reference evidence="2" key="1">
    <citation type="journal article" date="2005" name="Nature">
        <title>The map-based sequence of the rice genome.</title>
        <authorList>
            <consortium name="International rice genome sequencing project (IRGSP)"/>
            <person name="Matsumoto T."/>
            <person name="Wu J."/>
            <person name="Kanamori H."/>
            <person name="Katayose Y."/>
            <person name="Fujisawa M."/>
            <person name="Namiki N."/>
            <person name="Mizuno H."/>
            <person name="Yamamoto K."/>
            <person name="Antonio B.A."/>
            <person name="Baba T."/>
            <person name="Sakata K."/>
            <person name="Nagamura Y."/>
            <person name="Aoki H."/>
            <person name="Arikawa K."/>
            <person name="Arita K."/>
            <person name="Bito T."/>
            <person name="Chiden Y."/>
            <person name="Fujitsuka N."/>
            <person name="Fukunaka R."/>
            <person name="Hamada M."/>
            <person name="Harada C."/>
            <person name="Hayashi A."/>
            <person name="Hijishita S."/>
            <person name="Honda M."/>
            <person name="Hosokawa S."/>
            <person name="Ichikawa Y."/>
            <person name="Idonuma A."/>
            <person name="Iijima M."/>
            <person name="Ikeda M."/>
            <person name="Ikeno M."/>
            <person name="Ito K."/>
            <person name="Ito S."/>
            <person name="Ito T."/>
            <person name="Ito Y."/>
            <person name="Ito Y."/>
            <person name="Iwabuchi A."/>
            <person name="Kamiya K."/>
            <person name="Karasawa W."/>
            <person name="Kurita K."/>
            <person name="Katagiri S."/>
            <person name="Kikuta A."/>
            <person name="Kobayashi H."/>
            <person name="Kobayashi N."/>
            <person name="Machita K."/>
            <person name="Maehara T."/>
            <person name="Masukawa M."/>
            <person name="Mizubayashi T."/>
            <person name="Mukai Y."/>
            <person name="Nagasaki H."/>
            <person name="Nagata Y."/>
            <person name="Naito S."/>
            <person name="Nakashima M."/>
            <person name="Nakama Y."/>
            <person name="Nakamichi Y."/>
            <person name="Nakamura M."/>
            <person name="Meguro A."/>
            <person name="Negishi M."/>
            <person name="Ohta I."/>
            <person name="Ohta T."/>
            <person name="Okamoto M."/>
            <person name="Ono N."/>
            <person name="Saji S."/>
            <person name="Sakaguchi M."/>
            <person name="Sakai K."/>
            <person name="Shibata M."/>
            <person name="Shimokawa T."/>
            <person name="Song J."/>
            <person name="Takazaki Y."/>
            <person name="Terasawa K."/>
            <person name="Tsugane M."/>
            <person name="Tsuji K."/>
            <person name="Ueda S."/>
            <person name="Waki K."/>
            <person name="Yamagata H."/>
            <person name="Yamamoto M."/>
            <person name="Yamamoto S."/>
            <person name="Yamane H."/>
            <person name="Yoshiki S."/>
            <person name="Yoshihara R."/>
            <person name="Yukawa K."/>
            <person name="Zhong H."/>
            <person name="Yano M."/>
            <person name="Yuan Q."/>
            <person name="Ouyang S."/>
            <person name="Liu J."/>
            <person name="Jones K.M."/>
            <person name="Gansberger K."/>
            <person name="Moffat K."/>
            <person name="Hill J."/>
            <person name="Bera J."/>
            <person name="Fadrosh D."/>
            <person name="Jin S."/>
            <person name="Johri S."/>
            <person name="Kim M."/>
            <person name="Overton L."/>
            <person name="Reardon M."/>
            <person name="Tsitrin T."/>
            <person name="Vuong H."/>
            <person name="Weaver B."/>
            <person name="Ciecko A."/>
            <person name="Tallon L."/>
            <person name="Jackson J."/>
            <person name="Pai G."/>
            <person name="Aken S.V."/>
            <person name="Utterback T."/>
            <person name="Reidmuller S."/>
            <person name="Feldblyum T."/>
            <person name="Hsiao J."/>
            <person name="Zismann V."/>
            <person name="Iobst S."/>
            <person name="de Vazeille A.R."/>
            <person name="Buell C.R."/>
            <person name="Ying K."/>
            <person name="Li Y."/>
            <person name="Lu T."/>
            <person name="Huang Y."/>
            <person name="Zhao Q."/>
            <person name="Feng Q."/>
            <person name="Zhang L."/>
            <person name="Zhu J."/>
            <person name="Weng Q."/>
            <person name="Mu J."/>
            <person name="Lu Y."/>
            <person name="Fan D."/>
            <person name="Liu Y."/>
            <person name="Guan J."/>
            <person name="Zhang Y."/>
            <person name="Yu S."/>
            <person name="Liu X."/>
            <person name="Zhang Y."/>
            <person name="Hong G."/>
            <person name="Han B."/>
            <person name="Choisne N."/>
            <person name="Demange N."/>
            <person name="Orjeda G."/>
            <person name="Samain S."/>
            <person name="Cattolico L."/>
            <person name="Pelletier E."/>
            <person name="Couloux A."/>
            <person name="Segurens B."/>
            <person name="Wincker P."/>
            <person name="D'Hont A."/>
            <person name="Scarpelli C."/>
            <person name="Weissenbach J."/>
            <person name="Salanoubat M."/>
            <person name="Quetier F."/>
            <person name="Yu Y."/>
            <person name="Kim H.R."/>
            <person name="Rambo T."/>
            <person name="Currie J."/>
            <person name="Collura K."/>
            <person name="Luo M."/>
            <person name="Yang T."/>
            <person name="Ammiraju J.S.S."/>
            <person name="Engler F."/>
            <person name="Soderlund C."/>
            <person name="Wing R.A."/>
            <person name="Palmer L.E."/>
            <person name="de la Bastide M."/>
            <person name="Spiegel L."/>
            <person name="Nascimento L."/>
            <person name="Zutavern T."/>
            <person name="O'Shaughnessy A."/>
            <person name="Dike S."/>
            <person name="Dedhia N."/>
            <person name="Preston R."/>
            <person name="Balija V."/>
            <person name="McCombie W.R."/>
            <person name="Chow T."/>
            <person name="Chen H."/>
            <person name="Chung M."/>
            <person name="Chen C."/>
            <person name="Shaw J."/>
            <person name="Wu H."/>
            <person name="Hsiao K."/>
            <person name="Chao Y."/>
            <person name="Chu M."/>
            <person name="Cheng C."/>
            <person name="Hour A."/>
            <person name="Lee P."/>
            <person name="Lin S."/>
            <person name="Lin Y."/>
            <person name="Liou J."/>
            <person name="Liu S."/>
            <person name="Hsing Y."/>
            <person name="Raghuvanshi S."/>
            <person name="Mohanty A."/>
            <person name="Bharti A.K."/>
            <person name="Gaur A."/>
            <person name="Gupta V."/>
            <person name="Kumar D."/>
            <person name="Ravi V."/>
            <person name="Vij S."/>
            <person name="Kapur A."/>
            <person name="Khurana P."/>
            <person name="Khurana P."/>
            <person name="Khurana J.P."/>
            <person name="Tyagi A.K."/>
            <person name="Gaikwad K."/>
            <person name="Singh A."/>
            <person name="Dalal V."/>
            <person name="Srivastava S."/>
            <person name="Dixit A."/>
            <person name="Pal A.K."/>
            <person name="Ghazi I.A."/>
            <person name="Yadav M."/>
            <person name="Pandit A."/>
            <person name="Bhargava A."/>
            <person name="Sureshbabu K."/>
            <person name="Batra K."/>
            <person name="Sharma T.R."/>
            <person name="Mohapatra T."/>
            <person name="Singh N.K."/>
            <person name="Messing J."/>
            <person name="Nelson A.B."/>
            <person name="Fuks G."/>
            <person name="Kavchok S."/>
            <person name="Keizer G."/>
            <person name="Linton E."/>
            <person name="Llaca V."/>
            <person name="Song R."/>
            <person name="Tanyolac B."/>
            <person name="Young S."/>
            <person name="Ho-Il K."/>
            <person name="Hahn J.H."/>
            <person name="Sangsakoo G."/>
            <person name="Vanavichit A."/>
            <person name="de Mattos Luiz.A.T."/>
            <person name="Zimmer P.D."/>
            <person name="Malone G."/>
            <person name="Dellagostin O."/>
            <person name="de Oliveira A.C."/>
            <person name="Bevan M."/>
            <person name="Bancroft I."/>
            <person name="Minx P."/>
            <person name="Cordum H."/>
            <person name="Wilson R."/>
            <person name="Cheng Z."/>
            <person name="Jin W."/>
            <person name="Jiang J."/>
            <person name="Leong S.A."/>
            <person name="Iwama H."/>
            <person name="Gojobori T."/>
            <person name="Itoh T."/>
            <person name="Niimura Y."/>
            <person name="Fujii Y."/>
            <person name="Habara T."/>
            <person name="Sakai H."/>
            <person name="Sato Y."/>
            <person name="Wilson G."/>
            <person name="Kumar K."/>
            <person name="McCouch S."/>
            <person name="Juretic N."/>
            <person name="Hoen D."/>
            <person name="Wright S."/>
            <person name="Bruskiewich R."/>
            <person name="Bureau T."/>
            <person name="Miyao A."/>
            <person name="Hirochika H."/>
            <person name="Nishikawa T."/>
            <person name="Kadowaki K."/>
            <person name="Sugiura M."/>
            <person name="Burr B."/>
            <person name="Sasaki T."/>
        </authorList>
    </citation>
    <scope>NUCLEOTIDE SEQUENCE [LARGE SCALE GENOMIC DNA]</scope>
    <source>
        <strain evidence="2">cv. Nipponbare</strain>
    </source>
</reference>
<reference evidence="1 2" key="3">
    <citation type="journal article" date="2013" name="Rice">
        <title>Improvement of the Oryza sativa Nipponbare reference genome using next generation sequence and optical map data.</title>
        <authorList>
            <person name="Kawahara Y."/>
            <person name="de la Bastide M."/>
            <person name="Hamilton J.P."/>
            <person name="Kanamori H."/>
            <person name="McCombie W.R."/>
            <person name="Ouyang S."/>
            <person name="Schwartz D.C."/>
            <person name="Tanaka T."/>
            <person name="Wu J."/>
            <person name="Zhou S."/>
            <person name="Childs K.L."/>
            <person name="Davidson R.M."/>
            <person name="Lin H."/>
            <person name="Quesada-Ocampo L."/>
            <person name="Vaillancourt B."/>
            <person name="Sakai H."/>
            <person name="Lee S.S."/>
            <person name="Kim J."/>
            <person name="Numa H."/>
            <person name="Itoh T."/>
            <person name="Buell C.R."/>
            <person name="Matsumoto T."/>
        </authorList>
    </citation>
    <scope>NUCLEOTIDE SEQUENCE [LARGE SCALE GENOMIC DNA]</scope>
    <source>
        <strain evidence="2">cv. Nipponbare</strain>
    </source>
</reference>
<gene>
    <name evidence="1" type="ordered locus">Os01g0129550</name>
    <name evidence="1" type="ORF">OSNPB_010129550</name>
</gene>
<dbReference type="EMBL" id="AP014957">
    <property type="protein sequence ID" value="BAS70202.1"/>
    <property type="molecule type" value="Genomic_DNA"/>
</dbReference>
<protein>
    <submittedName>
        <fullName evidence="1">Os01g0129550 protein</fullName>
    </submittedName>
</protein>
<reference evidence="1 2" key="2">
    <citation type="journal article" date="2013" name="Plant Cell Physiol.">
        <title>Rice Annotation Project Database (RAP-DB): an integrative and interactive database for rice genomics.</title>
        <authorList>
            <person name="Sakai H."/>
            <person name="Lee S.S."/>
            <person name="Tanaka T."/>
            <person name="Numa H."/>
            <person name="Kim J."/>
            <person name="Kawahara Y."/>
            <person name="Wakimoto H."/>
            <person name="Yang C.C."/>
            <person name="Iwamoto M."/>
            <person name="Abe T."/>
            <person name="Yamada Y."/>
            <person name="Muto A."/>
            <person name="Inokuchi H."/>
            <person name="Ikemura T."/>
            <person name="Matsumoto T."/>
            <person name="Sasaki T."/>
            <person name="Itoh T."/>
        </authorList>
    </citation>
    <scope>NUCLEOTIDE SEQUENCE [LARGE SCALE GENOMIC DNA]</scope>
    <source>
        <strain evidence="2">cv. Nipponbare</strain>
    </source>
</reference>
<dbReference type="Proteomes" id="UP000059680">
    <property type="component" value="Chromosome 1"/>
</dbReference>
<keyword evidence="2" id="KW-1185">Reference proteome</keyword>
<dbReference type="Gramene" id="Os01t0129550-01">
    <property type="protein sequence ID" value="Os01t0129550-01"/>
    <property type="gene ID" value="Os01g0129550"/>
</dbReference>
<proteinExistence type="predicted"/>
<dbReference type="PaxDb" id="39947-A0A0P0UYE7"/>
<evidence type="ECO:0000313" key="2">
    <source>
        <dbReference type="Proteomes" id="UP000059680"/>
    </source>
</evidence>
<dbReference type="InParanoid" id="A0A0P0UYE7"/>
<sequence length="79" mass="9201">MFIYVAHFLVGLLEGDDQSLIHGAGPPLHHFSEHLVVAPLVCTQERHERSDRLLQYVQELHRRYQIVLLVLLICNIFKN</sequence>
<name>A0A0P0UYE7_ORYSJ</name>